<sequence>MLPLLPFVAAYAQVQAPPACTVVVEPREVRPGESVLLRWTCQVPRVRLEPGGMILPGGSQVTLRPSYTTTYRLFDGSPGGAELGHAEVRVTPGLPLGEAARICAFDASAKAVLPGEPVVLRWECAGSAKVRLEPGGMELDGKSEVTVTPLESTRYTITANNAAGGQSRTVEVAVLGHQALAIAKTPTATVCSFDASRTVVKPGEQVDLRWICQGDAKVRLEPGGLELDGQSSIAVVPDKTTVYTLSVSNLMGGSSRSVEVRVEAPRRVLTEKDLADPEEAIKPLDRMDLPEALHRGAALRSAAPAGSWTLRLVVSGHAPGLKQVARAAGPKAPEVIVLPYVRPDGFRWWQACYGVFPTRTAAQKAWHGAPAALKRAFRDALPLRLQKLPGVPDTTTGSGAP</sequence>
<organism evidence="1 2">
    <name type="scientific">Geothrix oryzae</name>
    <dbReference type="NCBI Taxonomy" id="2927975"/>
    <lineage>
        <taxon>Bacteria</taxon>
        <taxon>Pseudomonadati</taxon>
        <taxon>Acidobacteriota</taxon>
        <taxon>Holophagae</taxon>
        <taxon>Holophagales</taxon>
        <taxon>Holophagaceae</taxon>
        <taxon>Geothrix</taxon>
    </lineage>
</organism>
<evidence type="ECO:0000313" key="2">
    <source>
        <dbReference type="Proteomes" id="UP001242010"/>
    </source>
</evidence>
<proteinExistence type="predicted"/>
<keyword evidence="2" id="KW-1185">Reference proteome</keyword>
<dbReference type="EMBL" id="AP027079">
    <property type="protein sequence ID" value="BDU68816.1"/>
    <property type="molecule type" value="Genomic_DNA"/>
</dbReference>
<evidence type="ECO:0000313" key="1">
    <source>
        <dbReference type="EMBL" id="BDU68816.1"/>
    </source>
</evidence>
<reference evidence="2" key="1">
    <citation type="journal article" date="2023" name="Int. J. Syst. Evol. Microbiol.">
        <title>Mesoterricola silvestris gen. nov., sp. nov., Mesoterricola sediminis sp. nov., Geothrix oryzae sp. nov., Geothrix edaphica sp. nov., Geothrix rubra sp. nov., and Geothrix limicola sp. nov., six novel members of Acidobacteriota isolated from soils.</title>
        <authorList>
            <person name="Itoh H."/>
            <person name="Sugisawa Y."/>
            <person name="Mise K."/>
            <person name="Xu Z."/>
            <person name="Kuniyasu M."/>
            <person name="Ushijima N."/>
            <person name="Kawano K."/>
            <person name="Kobayashi E."/>
            <person name="Shiratori Y."/>
            <person name="Masuda Y."/>
            <person name="Senoo K."/>
        </authorList>
    </citation>
    <scope>NUCLEOTIDE SEQUENCE [LARGE SCALE GENOMIC DNA]</scope>
    <source>
        <strain evidence="2">Red222</strain>
    </source>
</reference>
<gene>
    <name evidence="1" type="ORF">GETHOR_09170</name>
</gene>
<protein>
    <recommendedName>
        <fullName evidence="3">SPOR domain-containing protein</fullName>
    </recommendedName>
</protein>
<accession>A0ABN6UVM4</accession>
<dbReference type="Gene3D" id="3.30.70.1070">
    <property type="entry name" value="Sporulation related repeat"/>
    <property type="match status" value="1"/>
</dbReference>
<name>A0ABN6UVM4_9BACT</name>
<dbReference type="InterPro" id="IPR036680">
    <property type="entry name" value="SPOR-like_sf"/>
</dbReference>
<dbReference type="Proteomes" id="UP001242010">
    <property type="component" value="Chromosome"/>
</dbReference>
<evidence type="ECO:0008006" key="3">
    <source>
        <dbReference type="Google" id="ProtNLM"/>
    </source>
</evidence>